<keyword evidence="1" id="KW-1015">Disulfide bond</keyword>
<dbReference type="AlphaFoldDB" id="A0AAN9NUA9"/>
<evidence type="ECO:0000313" key="5">
    <source>
        <dbReference type="Proteomes" id="UP001374584"/>
    </source>
</evidence>
<evidence type="ECO:0000256" key="1">
    <source>
        <dbReference type="PIRSR" id="PIRSR639314-50"/>
    </source>
</evidence>
<feature type="region of interest" description="Disordered" evidence="2">
    <location>
        <begin position="37"/>
        <end position="67"/>
    </location>
</feature>
<dbReference type="SMART" id="SM01093">
    <property type="entry name" value="CP12"/>
    <property type="match status" value="1"/>
</dbReference>
<evidence type="ECO:0000313" key="4">
    <source>
        <dbReference type="EMBL" id="KAK7379047.1"/>
    </source>
</evidence>
<dbReference type="PANTHER" id="PTHR33921">
    <property type="entry name" value="CALVIN CYCLE PROTEIN CP12-2, CHLOROPLASTIC"/>
    <property type="match status" value="1"/>
</dbReference>
<dbReference type="EMBL" id="JAYMYR010000002">
    <property type="protein sequence ID" value="KAK7379047.1"/>
    <property type="molecule type" value="Genomic_DNA"/>
</dbReference>
<reference evidence="4 5" key="1">
    <citation type="submission" date="2024-01" db="EMBL/GenBank/DDBJ databases">
        <title>The genomes of 5 underutilized Papilionoideae crops provide insights into root nodulation and disease resistanc.</title>
        <authorList>
            <person name="Jiang F."/>
        </authorList>
    </citation>
    <scope>NUCLEOTIDE SEQUENCE [LARGE SCALE GENOMIC DNA]</scope>
    <source>
        <strain evidence="4">JINMINGXINNONG_FW02</strain>
        <tissue evidence="4">Leaves</tissue>
    </source>
</reference>
<organism evidence="4 5">
    <name type="scientific">Phaseolus coccineus</name>
    <name type="common">Scarlet runner bean</name>
    <name type="synonym">Phaseolus multiflorus</name>
    <dbReference type="NCBI Taxonomy" id="3886"/>
    <lineage>
        <taxon>Eukaryota</taxon>
        <taxon>Viridiplantae</taxon>
        <taxon>Streptophyta</taxon>
        <taxon>Embryophyta</taxon>
        <taxon>Tracheophyta</taxon>
        <taxon>Spermatophyta</taxon>
        <taxon>Magnoliopsida</taxon>
        <taxon>eudicotyledons</taxon>
        <taxon>Gunneridae</taxon>
        <taxon>Pentapetalae</taxon>
        <taxon>rosids</taxon>
        <taxon>fabids</taxon>
        <taxon>Fabales</taxon>
        <taxon>Fabaceae</taxon>
        <taxon>Papilionoideae</taxon>
        <taxon>50 kb inversion clade</taxon>
        <taxon>NPAAA clade</taxon>
        <taxon>indigoferoid/millettioid clade</taxon>
        <taxon>Phaseoleae</taxon>
        <taxon>Phaseolus</taxon>
    </lineage>
</organism>
<dbReference type="Proteomes" id="UP001374584">
    <property type="component" value="Unassembled WGS sequence"/>
</dbReference>
<feature type="domain" description="CP12" evidence="3">
    <location>
        <begin position="129"/>
        <end position="200"/>
    </location>
</feature>
<accession>A0AAN9NUA9</accession>
<feature type="disulfide bond" evidence="1">
    <location>
        <begin position="144"/>
        <end position="153"/>
    </location>
</feature>
<comment type="caution">
    <text evidence="4">The sequence shown here is derived from an EMBL/GenBank/DDBJ whole genome shotgun (WGS) entry which is preliminary data.</text>
</comment>
<evidence type="ECO:0000256" key="2">
    <source>
        <dbReference type="SAM" id="MobiDB-lite"/>
    </source>
</evidence>
<feature type="disulfide bond" evidence="1">
    <location>
        <begin position="186"/>
        <end position="195"/>
    </location>
</feature>
<dbReference type="Pfam" id="PF02672">
    <property type="entry name" value="CP12"/>
    <property type="match status" value="1"/>
</dbReference>
<feature type="compositionally biased region" description="Polar residues" evidence="2">
    <location>
        <begin position="39"/>
        <end position="55"/>
    </location>
</feature>
<evidence type="ECO:0000259" key="3">
    <source>
        <dbReference type="SMART" id="SM01093"/>
    </source>
</evidence>
<dbReference type="PANTHER" id="PTHR33921:SF15">
    <property type="entry name" value="CALVIN CYCLE PROTEIN CP12-2, CHLOROPLASTIC"/>
    <property type="match status" value="1"/>
</dbReference>
<feature type="compositionally biased region" description="Basic and acidic residues" evidence="2">
    <location>
        <begin position="169"/>
        <end position="190"/>
    </location>
</feature>
<protein>
    <recommendedName>
        <fullName evidence="3">CP12 domain-containing protein</fullName>
    </recommendedName>
</protein>
<gene>
    <name evidence="4" type="ORF">VNO80_04499</name>
</gene>
<proteinExistence type="predicted"/>
<keyword evidence="5" id="KW-1185">Reference proteome</keyword>
<feature type="region of interest" description="Disordered" evidence="2">
    <location>
        <begin position="165"/>
        <end position="190"/>
    </location>
</feature>
<dbReference type="GO" id="GO:0009507">
    <property type="term" value="C:chloroplast"/>
    <property type="evidence" value="ECO:0007669"/>
    <property type="project" value="TreeGrafter"/>
</dbReference>
<dbReference type="GO" id="GO:0080153">
    <property type="term" value="P:negative regulation of reductive pentose-phosphate cycle"/>
    <property type="evidence" value="ECO:0007669"/>
    <property type="project" value="TreeGrafter"/>
</dbReference>
<dbReference type="InterPro" id="IPR003823">
    <property type="entry name" value="CP12_dom"/>
</dbReference>
<sequence length="200" mass="22644">MIFRHVTLIANWYHNQFLKICRKSKDKKHVYKNVPEPQIYSSHSNPFHSFVNPKNTKQKQKEESEEKKMATMTGVSLSSPRVWFNASGSPQNAHAINFALPLRQAMRPGGIQMGRVTRIRPVRAAPDQISEKVEESIKQAKEACAGDPTSGECVAAWDEVEELSAAASHARDKQKEKDSDPLENYCKDNPETIECKTFDD</sequence>
<name>A0AAN9NUA9_PHACN</name>
<dbReference type="InterPro" id="IPR039314">
    <property type="entry name" value="CP12-like"/>
</dbReference>